<organism evidence="2 3">
    <name type="scientific">Nesidiocoris tenuis</name>
    <dbReference type="NCBI Taxonomy" id="355587"/>
    <lineage>
        <taxon>Eukaryota</taxon>
        <taxon>Metazoa</taxon>
        <taxon>Ecdysozoa</taxon>
        <taxon>Arthropoda</taxon>
        <taxon>Hexapoda</taxon>
        <taxon>Insecta</taxon>
        <taxon>Pterygota</taxon>
        <taxon>Neoptera</taxon>
        <taxon>Paraneoptera</taxon>
        <taxon>Hemiptera</taxon>
        <taxon>Heteroptera</taxon>
        <taxon>Panheteroptera</taxon>
        <taxon>Cimicomorpha</taxon>
        <taxon>Miridae</taxon>
        <taxon>Dicyphina</taxon>
        <taxon>Nesidiocoris</taxon>
    </lineage>
</organism>
<evidence type="ECO:0000256" key="1">
    <source>
        <dbReference type="SAM" id="SignalP"/>
    </source>
</evidence>
<protein>
    <submittedName>
        <fullName evidence="2">Uncharacterized protein</fullName>
    </submittedName>
</protein>
<feature type="signal peptide" evidence="1">
    <location>
        <begin position="1"/>
        <end position="20"/>
    </location>
</feature>
<evidence type="ECO:0000313" key="2">
    <source>
        <dbReference type="EMBL" id="CAA9996815.1"/>
    </source>
</evidence>
<feature type="chain" id="PRO_5026338566" evidence="1">
    <location>
        <begin position="21"/>
        <end position="53"/>
    </location>
</feature>
<dbReference type="EMBL" id="CADCXU010005065">
    <property type="protein sequence ID" value="CAA9996815.1"/>
    <property type="molecule type" value="Genomic_DNA"/>
</dbReference>
<gene>
    <name evidence="2" type="ORF">NTEN_LOCUS3235</name>
</gene>
<name>A0A6H5G2Z0_9HEMI</name>
<dbReference type="AlphaFoldDB" id="A0A6H5G2Z0"/>
<sequence length="53" mass="5684">MLLHLFALLALAKSISPSRGGVFDPAACYTSYDSQLLDCSSQGLEFVPPLPIE</sequence>
<reference evidence="2 3" key="1">
    <citation type="submission" date="2020-02" db="EMBL/GenBank/DDBJ databases">
        <authorList>
            <person name="Ferguson B K."/>
        </authorList>
    </citation>
    <scope>NUCLEOTIDE SEQUENCE [LARGE SCALE GENOMIC DNA]</scope>
</reference>
<evidence type="ECO:0000313" key="3">
    <source>
        <dbReference type="Proteomes" id="UP000479000"/>
    </source>
</evidence>
<keyword evidence="1" id="KW-0732">Signal</keyword>
<feature type="non-terminal residue" evidence="2">
    <location>
        <position position="53"/>
    </location>
</feature>
<accession>A0A6H5G2Z0</accession>
<proteinExistence type="predicted"/>
<dbReference type="Proteomes" id="UP000479000">
    <property type="component" value="Unassembled WGS sequence"/>
</dbReference>
<keyword evidence="3" id="KW-1185">Reference proteome</keyword>